<keyword evidence="3" id="KW-1185">Reference proteome</keyword>
<gene>
    <name evidence="2" type="ORF">ECPE_LOCUS10629</name>
</gene>
<dbReference type="GO" id="GO:0051959">
    <property type="term" value="F:dynein light intermediate chain binding"/>
    <property type="evidence" value="ECO:0007669"/>
    <property type="project" value="InterPro"/>
</dbReference>
<dbReference type="PANTHER" id="PTHR46532">
    <property type="entry name" value="MALE FERTILITY FACTOR KL5"/>
    <property type="match status" value="1"/>
</dbReference>
<evidence type="ECO:0000259" key="1">
    <source>
        <dbReference type="Pfam" id="PF08385"/>
    </source>
</evidence>
<organism evidence="4">
    <name type="scientific">Echinostoma caproni</name>
    <dbReference type="NCBI Taxonomy" id="27848"/>
    <lineage>
        <taxon>Eukaryota</taxon>
        <taxon>Metazoa</taxon>
        <taxon>Spiralia</taxon>
        <taxon>Lophotrochozoa</taxon>
        <taxon>Platyhelminthes</taxon>
        <taxon>Trematoda</taxon>
        <taxon>Digenea</taxon>
        <taxon>Plagiorchiida</taxon>
        <taxon>Echinostomata</taxon>
        <taxon>Echinostomatoidea</taxon>
        <taxon>Echinostomatidae</taxon>
        <taxon>Echinostoma</taxon>
    </lineage>
</organism>
<dbReference type="GO" id="GO:0005858">
    <property type="term" value="C:axonemal dynein complex"/>
    <property type="evidence" value="ECO:0007669"/>
    <property type="project" value="TreeGrafter"/>
</dbReference>
<sequence>MASDLDLDDKRVEFVADYVLKSNKIKGDKWMKLWNNEEAKQIIFNFFDKPDISQLFIVMNAAGLLQAQLECPSGVKSKSCFFMKKEKCMIKKDSPVNKLLIYGDLPQNPLEHFSAFVDEVLLPLVSNKRNYVSWPDVVYEDVVKHAHGLKRQTDIIVGQAKGKTLLPLLVDSEKTKDHVKEGKITRSLVYAIESLVIAWSHQIHKALLKDSAQPLLNGLNPNPLVELDFWKAKATNLENIYDQLNAPKARQMAQILESANSSYFVPFKEMFKSVVVALREAQDIHNHLAILRPYLEDMEQAELEQLRTHFEPVMHLLCLIWADSPGYRQPGRILIILQELCNLIIDQCRVYLDPTDVLKAEPEEAINKVNLTLSVLHAFKTCYEEHRAKLHEYFAKVKDESGQPIEPVLWEFKTELAFGRYDAFTERVQFVQHLMNTSLEFLKLEKVVFGGLVGNSLNIRLKEINESYVEKYKSNLPGAHADGLCDIIFNGLNNPNPSTGGTNLKRSGHIDLTTRAKQKTED</sequence>
<dbReference type="Pfam" id="PF08385">
    <property type="entry name" value="DHC_N1"/>
    <property type="match status" value="1"/>
</dbReference>
<dbReference type="GO" id="GO:0007018">
    <property type="term" value="P:microtubule-based movement"/>
    <property type="evidence" value="ECO:0007669"/>
    <property type="project" value="InterPro"/>
</dbReference>
<evidence type="ECO:0000313" key="4">
    <source>
        <dbReference type="WBParaSite" id="ECPE_0001066101-mRNA-1"/>
    </source>
</evidence>
<reference evidence="2 3" key="2">
    <citation type="submission" date="2018-11" db="EMBL/GenBank/DDBJ databases">
        <authorList>
            <consortium name="Pathogen Informatics"/>
        </authorList>
    </citation>
    <scope>NUCLEOTIDE SEQUENCE [LARGE SCALE GENOMIC DNA]</scope>
    <source>
        <strain evidence="2 3">Egypt</strain>
    </source>
</reference>
<evidence type="ECO:0000313" key="2">
    <source>
        <dbReference type="EMBL" id="VDP87363.1"/>
    </source>
</evidence>
<name>A0A183AUJ4_9TREM</name>
<dbReference type="WBParaSite" id="ECPE_0001066101-mRNA-1">
    <property type="protein sequence ID" value="ECPE_0001066101-mRNA-1"/>
    <property type="gene ID" value="ECPE_0001066101"/>
</dbReference>
<dbReference type="InterPro" id="IPR026983">
    <property type="entry name" value="DHC"/>
</dbReference>
<proteinExistence type="predicted"/>
<protein>
    <submittedName>
        <fullName evidence="4">DHC_N1 domain-containing protein</fullName>
    </submittedName>
</protein>
<feature type="domain" description="Dynein heavy chain tail" evidence="1">
    <location>
        <begin position="189"/>
        <end position="473"/>
    </location>
</feature>
<dbReference type="EMBL" id="UZAN01049407">
    <property type="protein sequence ID" value="VDP87363.1"/>
    <property type="molecule type" value="Genomic_DNA"/>
</dbReference>
<dbReference type="Proteomes" id="UP000272942">
    <property type="component" value="Unassembled WGS sequence"/>
</dbReference>
<dbReference type="GO" id="GO:0045505">
    <property type="term" value="F:dynein intermediate chain binding"/>
    <property type="evidence" value="ECO:0007669"/>
    <property type="project" value="InterPro"/>
</dbReference>
<accession>A0A183AUJ4</accession>
<dbReference type="AlphaFoldDB" id="A0A183AUJ4"/>
<evidence type="ECO:0000313" key="3">
    <source>
        <dbReference type="Proteomes" id="UP000272942"/>
    </source>
</evidence>
<dbReference type="InterPro" id="IPR013594">
    <property type="entry name" value="Dynein_heavy_tail"/>
</dbReference>
<dbReference type="OrthoDB" id="10251809at2759"/>
<reference evidence="4" key="1">
    <citation type="submission" date="2016-06" db="UniProtKB">
        <authorList>
            <consortium name="WormBaseParasite"/>
        </authorList>
    </citation>
    <scope>IDENTIFICATION</scope>
</reference>
<dbReference type="PANTHER" id="PTHR46532:SF11">
    <property type="entry name" value="DYNEIN AXONEMAL HEAVY CHAIN 12"/>
    <property type="match status" value="1"/>
</dbReference>